<name>A0A843X892_COLES</name>
<evidence type="ECO:0000313" key="3">
    <source>
        <dbReference type="Proteomes" id="UP000652761"/>
    </source>
</evidence>
<evidence type="ECO:0000256" key="1">
    <source>
        <dbReference type="SAM" id="MobiDB-lite"/>
    </source>
</evidence>
<proteinExistence type="predicted"/>
<comment type="caution">
    <text evidence="2">The sequence shown here is derived from an EMBL/GenBank/DDBJ whole genome shotgun (WGS) entry which is preliminary data.</text>
</comment>
<keyword evidence="3" id="KW-1185">Reference proteome</keyword>
<feature type="compositionally biased region" description="Basic and acidic residues" evidence="1">
    <location>
        <begin position="213"/>
        <end position="234"/>
    </location>
</feature>
<dbReference type="Proteomes" id="UP000652761">
    <property type="component" value="Unassembled WGS sequence"/>
</dbReference>
<dbReference type="EMBL" id="NMUH01006562">
    <property type="protein sequence ID" value="MQM15537.1"/>
    <property type="molecule type" value="Genomic_DNA"/>
</dbReference>
<accession>A0A843X892</accession>
<evidence type="ECO:0000313" key="2">
    <source>
        <dbReference type="EMBL" id="MQM15537.1"/>
    </source>
</evidence>
<feature type="compositionally biased region" description="Acidic residues" evidence="1">
    <location>
        <begin position="170"/>
        <end position="182"/>
    </location>
</feature>
<dbReference type="AlphaFoldDB" id="A0A843X892"/>
<protein>
    <submittedName>
        <fullName evidence="2">Uncharacterized protein</fullName>
    </submittedName>
</protein>
<reference evidence="2" key="1">
    <citation type="submission" date="2017-07" db="EMBL/GenBank/DDBJ databases">
        <title>Taro Niue Genome Assembly and Annotation.</title>
        <authorList>
            <person name="Atibalentja N."/>
            <person name="Keating K."/>
            <person name="Fields C.J."/>
        </authorList>
    </citation>
    <scope>NUCLEOTIDE SEQUENCE</scope>
    <source>
        <strain evidence="2">Niue_2</strain>
        <tissue evidence="2">Leaf</tissue>
    </source>
</reference>
<feature type="non-terminal residue" evidence="2">
    <location>
        <position position="234"/>
    </location>
</feature>
<feature type="non-terminal residue" evidence="2">
    <location>
        <position position="1"/>
    </location>
</feature>
<feature type="region of interest" description="Disordered" evidence="1">
    <location>
        <begin position="170"/>
        <end position="234"/>
    </location>
</feature>
<sequence length="234" mass="26707">VNKEILTTLLEEDPEGSLRESTWISLDRLNRAGIDRSRFDLSDPTQILLSWVDPAGNKLQKRRRENMEMWDNHILLNFGQKQRMRWIFLATYEWNVPCLLEEHSLHAWVNATTSVEPEFDTHDRAWAEGELDDVPLFLEFETPPALKRQKKTVGARGRSKKHGISIVDLETIEEDVDDETPEPSDNLGADPAPFSSARRGRARLGRAGVGIGRSDRFGAGRSDPDPRVLEPWVK</sequence>
<gene>
    <name evidence="2" type="ORF">Taro_048484</name>
</gene>
<organism evidence="2 3">
    <name type="scientific">Colocasia esculenta</name>
    <name type="common">Wild taro</name>
    <name type="synonym">Arum esculentum</name>
    <dbReference type="NCBI Taxonomy" id="4460"/>
    <lineage>
        <taxon>Eukaryota</taxon>
        <taxon>Viridiplantae</taxon>
        <taxon>Streptophyta</taxon>
        <taxon>Embryophyta</taxon>
        <taxon>Tracheophyta</taxon>
        <taxon>Spermatophyta</taxon>
        <taxon>Magnoliopsida</taxon>
        <taxon>Liliopsida</taxon>
        <taxon>Araceae</taxon>
        <taxon>Aroideae</taxon>
        <taxon>Colocasieae</taxon>
        <taxon>Colocasia</taxon>
    </lineage>
</organism>